<dbReference type="GeneID" id="63729482"/>
<dbReference type="EMBL" id="KV878125">
    <property type="protein sequence ID" value="OJI95957.1"/>
    <property type="molecule type" value="Genomic_DNA"/>
</dbReference>
<comment type="pathway">
    <text evidence="2">Protein modification; protein glycosylation.</text>
</comment>
<name>A0A1L9P350_ASPVE</name>
<dbReference type="GO" id="GO:0046354">
    <property type="term" value="P:mannan biosynthetic process"/>
    <property type="evidence" value="ECO:0007669"/>
    <property type="project" value="TreeGrafter"/>
</dbReference>
<evidence type="ECO:0000256" key="4">
    <source>
        <dbReference type="ARBA" id="ARBA00022679"/>
    </source>
</evidence>
<comment type="similarity">
    <text evidence="3">Belongs to the MNN1/MNT family.</text>
</comment>
<gene>
    <name evidence="10" type="ORF">ASPVEDRAFT_48240</name>
</gene>
<dbReference type="GO" id="GO:0000139">
    <property type="term" value="C:Golgi membrane"/>
    <property type="evidence" value="ECO:0007669"/>
    <property type="project" value="UniProtKB-SubCell"/>
</dbReference>
<evidence type="ECO:0000313" key="11">
    <source>
        <dbReference type="Proteomes" id="UP000184073"/>
    </source>
</evidence>
<keyword evidence="5" id="KW-0812">Transmembrane</keyword>
<evidence type="ECO:0000256" key="7">
    <source>
        <dbReference type="ARBA" id="ARBA00022989"/>
    </source>
</evidence>
<dbReference type="AlphaFoldDB" id="A0A1L9P350"/>
<evidence type="ECO:0000256" key="5">
    <source>
        <dbReference type="ARBA" id="ARBA00022692"/>
    </source>
</evidence>
<sequence>MPVIRRSRLRTVLSTVAALFLVATVFKINWTPAPASVVVPNTAFEVPLPERQSVFWKAFKPILEAHSPNCPSPLHDQDVEATHFNVTTAEIRPDLTFMDEPNVVAMQDAHSHFLDDIADMKKVRPVHAPGTRGIVSTAGGQYLPVFLATLRMLRRTGSELPVEVYMKDASEHEKSICDEVLPKLNARCLILADVMKKDFIEHYQLKVFAVLLSSFEEVVWMDADCFPLHKPELLLDSEAFKSTGLITWPDFWETTVSPLYFRISKQEEPPMDARQATEAGAFVISKKSHLRTLLLSAYYNYYGPTHYFRLLSQGAPGEGDKETFLQAASALGESFYAVSERVQAIGHPAPDGMSGSAMAQSDPIQDHDLVSKGLLRVVDPSIAEAPRIFFIHANYPKFNPGGNVWGTEFETAPTVRPDGTLGRAWIFPEDAIQRFGYDAEKAYWEELKFISCDPGIEFQTWVSKVETCRKVEQYWGEVFAEPHDDDFQWSA</sequence>
<protein>
    <recommendedName>
        <fullName evidence="12">Alpha-1,2-mannosyltransferase</fullName>
    </recommendedName>
</protein>
<dbReference type="InterPro" id="IPR029044">
    <property type="entry name" value="Nucleotide-diphossugar_trans"/>
</dbReference>
<dbReference type="Pfam" id="PF11051">
    <property type="entry name" value="Mannosyl_trans3"/>
    <property type="match status" value="2"/>
</dbReference>
<evidence type="ECO:0000256" key="9">
    <source>
        <dbReference type="ARBA" id="ARBA00023136"/>
    </source>
</evidence>
<evidence type="ECO:0000313" key="10">
    <source>
        <dbReference type="EMBL" id="OJI95957.1"/>
    </source>
</evidence>
<dbReference type="GO" id="GO:0000026">
    <property type="term" value="F:alpha-1,2-mannosyltransferase activity"/>
    <property type="evidence" value="ECO:0007669"/>
    <property type="project" value="TreeGrafter"/>
</dbReference>
<dbReference type="VEuPathDB" id="FungiDB:ASPVEDRAFT_48240"/>
<reference evidence="11" key="1">
    <citation type="journal article" date="2017" name="Genome Biol.">
        <title>Comparative genomics reveals high biological diversity and specific adaptations in the industrially and medically important fungal genus Aspergillus.</title>
        <authorList>
            <person name="de Vries R.P."/>
            <person name="Riley R."/>
            <person name="Wiebenga A."/>
            <person name="Aguilar-Osorio G."/>
            <person name="Amillis S."/>
            <person name="Uchima C.A."/>
            <person name="Anderluh G."/>
            <person name="Asadollahi M."/>
            <person name="Askin M."/>
            <person name="Barry K."/>
            <person name="Battaglia E."/>
            <person name="Bayram O."/>
            <person name="Benocci T."/>
            <person name="Braus-Stromeyer S.A."/>
            <person name="Caldana C."/>
            <person name="Canovas D."/>
            <person name="Cerqueira G.C."/>
            <person name="Chen F."/>
            <person name="Chen W."/>
            <person name="Choi C."/>
            <person name="Clum A."/>
            <person name="Dos Santos R.A."/>
            <person name="Damasio A.R."/>
            <person name="Diallinas G."/>
            <person name="Emri T."/>
            <person name="Fekete E."/>
            <person name="Flipphi M."/>
            <person name="Freyberg S."/>
            <person name="Gallo A."/>
            <person name="Gournas C."/>
            <person name="Habgood R."/>
            <person name="Hainaut M."/>
            <person name="Harispe M.L."/>
            <person name="Henrissat B."/>
            <person name="Hilden K.S."/>
            <person name="Hope R."/>
            <person name="Hossain A."/>
            <person name="Karabika E."/>
            <person name="Karaffa L."/>
            <person name="Karanyi Z."/>
            <person name="Krasevec N."/>
            <person name="Kuo A."/>
            <person name="Kusch H."/>
            <person name="LaButti K."/>
            <person name="Lagendijk E.L."/>
            <person name="Lapidus A."/>
            <person name="Levasseur A."/>
            <person name="Lindquist E."/>
            <person name="Lipzen A."/>
            <person name="Logrieco A.F."/>
            <person name="MacCabe A."/>
            <person name="Maekelae M.R."/>
            <person name="Malavazi I."/>
            <person name="Melin P."/>
            <person name="Meyer V."/>
            <person name="Mielnichuk N."/>
            <person name="Miskei M."/>
            <person name="Molnar A.P."/>
            <person name="Mule G."/>
            <person name="Ngan C.Y."/>
            <person name="Orejas M."/>
            <person name="Orosz E."/>
            <person name="Ouedraogo J.P."/>
            <person name="Overkamp K.M."/>
            <person name="Park H.-S."/>
            <person name="Perrone G."/>
            <person name="Piumi F."/>
            <person name="Punt P.J."/>
            <person name="Ram A.F."/>
            <person name="Ramon A."/>
            <person name="Rauscher S."/>
            <person name="Record E."/>
            <person name="Riano-Pachon D.M."/>
            <person name="Robert V."/>
            <person name="Roehrig J."/>
            <person name="Ruller R."/>
            <person name="Salamov A."/>
            <person name="Salih N.S."/>
            <person name="Samson R.A."/>
            <person name="Sandor E."/>
            <person name="Sanguinetti M."/>
            <person name="Schuetze T."/>
            <person name="Sepcic K."/>
            <person name="Shelest E."/>
            <person name="Sherlock G."/>
            <person name="Sophianopoulou V."/>
            <person name="Squina F.M."/>
            <person name="Sun H."/>
            <person name="Susca A."/>
            <person name="Todd R.B."/>
            <person name="Tsang A."/>
            <person name="Unkles S.E."/>
            <person name="van de Wiele N."/>
            <person name="van Rossen-Uffink D."/>
            <person name="Oliveira J.V."/>
            <person name="Vesth T.C."/>
            <person name="Visser J."/>
            <person name="Yu J.-H."/>
            <person name="Zhou M."/>
            <person name="Andersen M.R."/>
            <person name="Archer D.B."/>
            <person name="Baker S.E."/>
            <person name="Benoit I."/>
            <person name="Brakhage A.A."/>
            <person name="Braus G.H."/>
            <person name="Fischer R."/>
            <person name="Frisvad J.C."/>
            <person name="Goldman G.H."/>
            <person name="Houbraken J."/>
            <person name="Oakley B."/>
            <person name="Pocsi I."/>
            <person name="Scazzocchio C."/>
            <person name="Seiboth B."/>
            <person name="vanKuyk P.A."/>
            <person name="Wortman J."/>
            <person name="Dyer P.S."/>
            <person name="Grigoriev I.V."/>
        </authorList>
    </citation>
    <scope>NUCLEOTIDE SEQUENCE [LARGE SCALE GENOMIC DNA]</scope>
    <source>
        <strain evidence="11">CBS 583.65</strain>
    </source>
</reference>
<accession>A0A1L9P350</accession>
<dbReference type="InterPro" id="IPR022751">
    <property type="entry name" value="Alpha_mannosyltransferase"/>
</dbReference>
<evidence type="ECO:0000256" key="2">
    <source>
        <dbReference type="ARBA" id="ARBA00004922"/>
    </source>
</evidence>
<dbReference type="OrthoDB" id="4484309at2759"/>
<keyword evidence="11" id="KW-1185">Reference proteome</keyword>
<dbReference type="Proteomes" id="UP000184073">
    <property type="component" value="Unassembled WGS sequence"/>
</dbReference>
<evidence type="ECO:0000256" key="3">
    <source>
        <dbReference type="ARBA" id="ARBA00009105"/>
    </source>
</evidence>
<organism evidence="10 11">
    <name type="scientific">Aspergillus versicolor CBS 583.65</name>
    <dbReference type="NCBI Taxonomy" id="1036611"/>
    <lineage>
        <taxon>Eukaryota</taxon>
        <taxon>Fungi</taxon>
        <taxon>Dikarya</taxon>
        <taxon>Ascomycota</taxon>
        <taxon>Pezizomycotina</taxon>
        <taxon>Eurotiomycetes</taxon>
        <taxon>Eurotiomycetidae</taxon>
        <taxon>Eurotiales</taxon>
        <taxon>Aspergillaceae</taxon>
        <taxon>Aspergillus</taxon>
        <taxon>Aspergillus subgen. Nidulantes</taxon>
    </lineage>
</organism>
<proteinExistence type="inferred from homology"/>
<keyword evidence="4" id="KW-0808">Transferase</keyword>
<dbReference type="RefSeq" id="XP_040661720.1">
    <property type="nucleotide sequence ID" value="XM_040813971.1"/>
</dbReference>
<keyword evidence="7" id="KW-1133">Transmembrane helix</keyword>
<keyword evidence="6" id="KW-0735">Signal-anchor</keyword>
<keyword evidence="8" id="KW-0333">Golgi apparatus</keyword>
<keyword evidence="9" id="KW-0472">Membrane</keyword>
<dbReference type="PANTHER" id="PTHR31646:SF1">
    <property type="entry name" value="ALPHA-1,2-MANNOSYLTRANSFERASE MNN2"/>
    <property type="match status" value="1"/>
</dbReference>
<dbReference type="STRING" id="1036611.A0A1L9P350"/>
<evidence type="ECO:0000256" key="8">
    <source>
        <dbReference type="ARBA" id="ARBA00023034"/>
    </source>
</evidence>
<dbReference type="SUPFAM" id="SSF53448">
    <property type="entry name" value="Nucleotide-diphospho-sugar transferases"/>
    <property type="match status" value="1"/>
</dbReference>
<evidence type="ECO:0000256" key="1">
    <source>
        <dbReference type="ARBA" id="ARBA00004323"/>
    </source>
</evidence>
<evidence type="ECO:0008006" key="12">
    <source>
        <dbReference type="Google" id="ProtNLM"/>
    </source>
</evidence>
<evidence type="ECO:0000256" key="6">
    <source>
        <dbReference type="ARBA" id="ARBA00022968"/>
    </source>
</evidence>
<comment type="subcellular location">
    <subcellularLocation>
        <location evidence="1">Golgi apparatus membrane</location>
        <topology evidence="1">Single-pass type II membrane protein</topology>
    </subcellularLocation>
</comment>
<dbReference type="PANTHER" id="PTHR31646">
    <property type="entry name" value="ALPHA-1,2-MANNOSYLTRANSFERASE MNN2"/>
    <property type="match status" value="1"/>
</dbReference>